<name>A0A142F136_9CAUD</name>
<evidence type="ECO:0000313" key="1">
    <source>
        <dbReference type="EMBL" id="AMQ66493.1"/>
    </source>
</evidence>
<evidence type="ECO:0000313" key="2">
    <source>
        <dbReference type="Proteomes" id="UP000201588"/>
    </source>
</evidence>
<keyword evidence="2" id="KW-1185">Reference proteome</keyword>
<dbReference type="KEGG" id="vg:28799378"/>
<dbReference type="Proteomes" id="UP000201588">
    <property type="component" value="Segment"/>
</dbReference>
<protein>
    <submittedName>
        <fullName evidence="1">Uncharacterized protein</fullName>
    </submittedName>
</protein>
<dbReference type="RefSeq" id="YP_009275183.1">
    <property type="nucleotide sequence ID" value="NC_030925.1"/>
</dbReference>
<sequence>MNIRHCGLCEDKTTNQEFCDKCLELSRRMDLEVKKRLKKRKGVTA</sequence>
<proteinExistence type="predicted"/>
<dbReference type="EMBL" id="KU640380">
    <property type="protein sequence ID" value="AMQ66493.1"/>
    <property type="molecule type" value="Genomic_DNA"/>
</dbReference>
<reference evidence="1 2" key="1">
    <citation type="submission" date="2016-01" db="EMBL/GenBank/DDBJ databases">
        <title>Isolation and characterization of bacteriophages from East Africa Rift Valley soda lakes.</title>
        <authorList>
            <person name="van Zyl L.J."/>
            <person name="Nemavhulani S."/>
            <person name="Cowan D.A."/>
            <person name="Trindade M.I."/>
        </authorList>
    </citation>
    <scope>NUCLEOTIDE SEQUENCE [LARGE SCALE GENOMIC DNA]</scope>
</reference>
<accession>A0A142F136</accession>
<organism evidence="1 2">
    <name type="scientific">Bacillus phage Shbh1</name>
    <dbReference type="NCBI Taxonomy" id="1796992"/>
    <lineage>
        <taxon>Viruses</taxon>
        <taxon>Duplodnaviria</taxon>
        <taxon>Heunggongvirae</taxon>
        <taxon>Uroviricota</taxon>
        <taxon>Caudoviricetes</taxon>
        <taxon>Herelleviridae</taxon>
        <taxon>Bastillevirinae</taxon>
        <taxon>Shalavirus</taxon>
        <taxon>Shalavirus Shbh1</taxon>
    </lineage>
</organism>
<dbReference type="GeneID" id="28799378"/>